<evidence type="ECO:0000313" key="3">
    <source>
        <dbReference type="Proteomes" id="UP000708208"/>
    </source>
</evidence>
<feature type="region of interest" description="Disordered" evidence="1">
    <location>
        <begin position="28"/>
        <end position="53"/>
    </location>
</feature>
<dbReference type="Proteomes" id="UP000708208">
    <property type="component" value="Unassembled WGS sequence"/>
</dbReference>
<name>A0A8J2PFW1_9HEXA</name>
<organism evidence="2 3">
    <name type="scientific">Allacma fusca</name>
    <dbReference type="NCBI Taxonomy" id="39272"/>
    <lineage>
        <taxon>Eukaryota</taxon>
        <taxon>Metazoa</taxon>
        <taxon>Ecdysozoa</taxon>
        <taxon>Arthropoda</taxon>
        <taxon>Hexapoda</taxon>
        <taxon>Collembola</taxon>
        <taxon>Symphypleona</taxon>
        <taxon>Sminthuridae</taxon>
        <taxon>Allacma</taxon>
    </lineage>
</organism>
<dbReference type="AlphaFoldDB" id="A0A8J2PFW1"/>
<comment type="caution">
    <text evidence="2">The sequence shown here is derived from an EMBL/GenBank/DDBJ whole genome shotgun (WGS) entry which is preliminary data.</text>
</comment>
<feature type="non-terminal residue" evidence="2">
    <location>
        <position position="63"/>
    </location>
</feature>
<keyword evidence="3" id="KW-1185">Reference proteome</keyword>
<reference evidence="2" key="1">
    <citation type="submission" date="2021-06" db="EMBL/GenBank/DDBJ databases">
        <authorList>
            <person name="Hodson N. C."/>
            <person name="Mongue J. A."/>
            <person name="Jaron S. K."/>
        </authorList>
    </citation>
    <scope>NUCLEOTIDE SEQUENCE</scope>
</reference>
<protein>
    <submittedName>
        <fullName evidence="2">Uncharacterized protein</fullName>
    </submittedName>
</protein>
<dbReference type="EMBL" id="CAJVCH010484109">
    <property type="protein sequence ID" value="CAG7820603.1"/>
    <property type="molecule type" value="Genomic_DNA"/>
</dbReference>
<gene>
    <name evidence="2" type="ORF">AFUS01_LOCUS30987</name>
</gene>
<evidence type="ECO:0000256" key="1">
    <source>
        <dbReference type="SAM" id="MobiDB-lite"/>
    </source>
</evidence>
<evidence type="ECO:0000313" key="2">
    <source>
        <dbReference type="EMBL" id="CAG7820603.1"/>
    </source>
</evidence>
<accession>A0A8J2PFW1</accession>
<proteinExistence type="predicted"/>
<sequence>MLRKCRYLVYVNVTDVKDEGLRVTHMQEGNLEEREEYQDPDPPPSKTSEQVDINFGYVSKIPT</sequence>